<dbReference type="PANTHER" id="PTHR11260:SF676">
    <property type="entry name" value="GLUTATHIONE S-TRANSFERASE U8"/>
    <property type="match status" value="1"/>
</dbReference>
<dbReference type="OrthoDB" id="4951845at2759"/>
<dbReference type="GO" id="GO:0006749">
    <property type="term" value="P:glutathione metabolic process"/>
    <property type="evidence" value="ECO:0007669"/>
    <property type="project" value="InterPro"/>
</dbReference>
<dbReference type="EMBL" id="CM017324">
    <property type="protein sequence ID" value="KAE8039150.1"/>
    <property type="molecule type" value="Genomic_DNA"/>
</dbReference>
<accession>A0A660KTW5</accession>
<dbReference type="GO" id="GO:0005737">
    <property type="term" value="C:cytoplasm"/>
    <property type="evidence" value="ECO:0007669"/>
    <property type="project" value="TreeGrafter"/>
</dbReference>
<reference evidence="2 3" key="1">
    <citation type="submission" date="2019-06" db="EMBL/GenBank/DDBJ databases">
        <title>A chromosomal-level reference genome of Carpinus fangiana (Coryloideae, Betulaceae).</title>
        <authorList>
            <person name="Yang X."/>
            <person name="Wang Z."/>
            <person name="Zhang L."/>
            <person name="Hao G."/>
            <person name="Liu J."/>
            <person name="Yang Y."/>
        </authorList>
    </citation>
    <scope>NUCLEOTIDE SEQUENCE [LARGE SCALE GENOMIC DNA]</scope>
    <source>
        <strain evidence="2">Cfa_2016G</strain>
        <tissue evidence="2">Leaf</tissue>
    </source>
</reference>
<evidence type="ECO:0000259" key="1">
    <source>
        <dbReference type="PROSITE" id="PS50405"/>
    </source>
</evidence>
<proteinExistence type="predicted"/>
<feature type="domain" description="GST C-terminal" evidence="1">
    <location>
        <begin position="1"/>
        <end position="98"/>
    </location>
</feature>
<dbReference type="Proteomes" id="UP000327013">
    <property type="component" value="Chromosome 4"/>
</dbReference>
<organism evidence="2 3">
    <name type="scientific">Carpinus fangiana</name>
    <dbReference type="NCBI Taxonomy" id="176857"/>
    <lineage>
        <taxon>Eukaryota</taxon>
        <taxon>Viridiplantae</taxon>
        <taxon>Streptophyta</taxon>
        <taxon>Embryophyta</taxon>
        <taxon>Tracheophyta</taxon>
        <taxon>Spermatophyta</taxon>
        <taxon>Magnoliopsida</taxon>
        <taxon>eudicotyledons</taxon>
        <taxon>Gunneridae</taxon>
        <taxon>Pentapetalae</taxon>
        <taxon>rosids</taxon>
        <taxon>fabids</taxon>
        <taxon>Fagales</taxon>
        <taxon>Betulaceae</taxon>
        <taxon>Carpinus</taxon>
    </lineage>
</organism>
<dbReference type="GO" id="GO:0004364">
    <property type="term" value="F:glutathione transferase activity"/>
    <property type="evidence" value="ECO:0007669"/>
    <property type="project" value="InterPro"/>
</dbReference>
<dbReference type="InterPro" id="IPR036282">
    <property type="entry name" value="Glutathione-S-Trfase_C_sf"/>
</dbReference>
<dbReference type="InterPro" id="IPR010987">
    <property type="entry name" value="Glutathione-S-Trfase_C-like"/>
</dbReference>
<dbReference type="Gene3D" id="1.20.1050.10">
    <property type="match status" value="1"/>
</dbReference>
<evidence type="ECO:0000313" key="2">
    <source>
        <dbReference type="EMBL" id="KAE8039150.1"/>
    </source>
</evidence>
<sequence>MGEERGKALEEYFELLKMLENELKEDFFGGESLGYLDIAAMVVAFWFVHVQEVVGAEPLTEEKFPILDKWICKLQDMDVVNECRPPKEKLLPHMRAPVEASKSAPK</sequence>
<gene>
    <name evidence="2" type="ORF">FH972_011588</name>
</gene>
<keyword evidence="3" id="KW-1185">Reference proteome</keyword>
<dbReference type="AlphaFoldDB" id="A0A660KTW5"/>
<dbReference type="Pfam" id="PF00043">
    <property type="entry name" value="GST_C"/>
    <property type="match status" value="1"/>
</dbReference>
<protein>
    <recommendedName>
        <fullName evidence="1">GST C-terminal domain-containing protein</fullName>
    </recommendedName>
</protein>
<dbReference type="CDD" id="cd03185">
    <property type="entry name" value="GST_C_Tau"/>
    <property type="match status" value="1"/>
</dbReference>
<dbReference type="PANTHER" id="PTHR11260">
    <property type="entry name" value="GLUTATHIONE S-TRANSFERASE, GST, SUPERFAMILY, GST DOMAIN CONTAINING"/>
    <property type="match status" value="1"/>
</dbReference>
<dbReference type="SUPFAM" id="SSF47616">
    <property type="entry name" value="GST C-terminal domain-like"/>
    <property type="match status" value="1"/>
</dbReference>
<dbReference type="InterPro" id="IPR004046">
    <property type="entry name" value="GST_C"/>
</dbReference>
<dbReference type="PROSITE" id="PS50405">
    <property type="entry name" value="GST_CTER"/>
    <property type="match status" value="1"/>
</dbReference>
<name>A0A660KTW5_9ROSI</name>
<dbReference type="InterPro" id="IPR045074">
    <property type="entry name" value="GST_C_Tau"/>
</dbReference>
<evidence type="ECO:0000313" key="3">
    <source>
        <dbReference type="Proteomes" id="UP000327013"/>
    </source>
</evidence>
<dbReference type="InterPro" id="IPR045073">
    <property type="entry name" value="Omega/Tau-like"/>
</dbReference>